<dbReference type="Proteomes" id="UP001054837">
    <property type="component" value="Unassembled WGS sequence"/>
</dbReference>
<comment type="caution">
    <text evidence="2">The sequence shown here is derived from an EMBL/GenBank/DDBJ whole genome shotgun (WGS) entry which is preliminary data.</text>
</comment>
<organism evidence="2 3">
    <name type="scientific">Caerostris darwini</name>
    <dbReference type="NCBI Taxonomy" id="1538125"/>
    <lineage>
        <taxon>Eukaryota</taxon>
        <taxon>Metazoa</taxon>
        <taxon>Ecdysozoa</taxon>
        <taxon>Arthropoda</taxon>
        <taxon>Chelicerata</taxon>
        <taxon>Arachnida</taxon>
        <taxon>Araneae</taxon>
        <taxon>Araneomorphae</taxon>
        <taxon>Entelegynae</taxon>
        <taxon>Araneoidea</taxon>
        <taxon>Araneidae</taxon>
        <taxon>Caerostris</taxon>
    </lineage>
</organism>
<dbReference type="EMBL" id="BPLQ01010973">
    <property type="protein sequence ID" value="GIY54759.1"/>
    <property type="molecule type" value="Genomic_DNA"/>
</dbReference>
<feature type="compositionally biased region" description="Basic and acidic residues" evidence="1">
    <location>
        <begin position="24"/>
        <end position="34"/>
    </location>
</feature>
<evidence type="ECO:0000313" key="2">
    <source>
        <dbReference type="EMBL" id="GIY54759.1"/>
    </source>
</evidence>
<sequence>MFLKGKLKESRRLLREAQHEIVILKENTENKHNSTENSQDTNEKEKEQQISFLKGQLEESRYMYNELLKESTTYFKDALTNSSNKIAKQPSYAEVIRKKNQSTLIITPKDREQPMNEIRTNIQQQLKGSTEIENIKKVVINKNNQLIIKTTNTDQAIKLKDSIHKNEQLAKIIDARTPQEKKLKTIIYGIPEESTENDILRSIAIALDKESEHTKLSKIFTDKNERRHAIVILHEQDAIKLTKIGRVFINLLSSTVRPYHEIKRCFKCQGHGHTSLQCNNRDNCGKCGQHHDTRKCTETTKKYINCCKSNEVARTNYNTDHWAFDNKCHLYQGRLKS</sequence>
<accession>A0AAV4UAG9</accession>
<evidence type="ECO:0000256" key="1">
    <source>
        <dbReference type="SAM" id="MobiDB-lite"/>
    </source>
</evidence>
<name>A0AAV4UAG9_9ARAC</name>
<gene>
    <name evidence="2" type="ORF">CDAR_390991</name>
</gene>
<protein>
    <recommendedName>
        <fullName evidence="4">CCHC-type domain-containing protein</fullName>
    </recommendedName>
</protein>
<feature type="region of interest" description="Disordered" evidence="1">
    <location>
        <begin position="24"/>
        <end position="49"/>
    </location>
</feature>
<reference evidence="2 3" key="1">
    <citation type="submission" date="2021-06" db="EMBL/GenBank/DDBJ databases">
        <title>Caerostris darwini draft genome.</title>
        <authorList>
            <person name="Kono N."/>
            <person name="Arakawa K."/>
        </authorList>
    </citation>
    <scope>NUCLEOTIDE SEQUENCE [LARGE SCALE GENOMIC DNA]</scope>
</reference>
<evidence type="ECO:0008006" key="4">
    <source>
        <dbReference type="Google" id="ProtNLM"/>
    </source>
</evidence>
<keyword evidence="3" id="KW-1185">Reference proteome</keyword>
<evidence type="ECO:0000313" key="3">
    <source>
        <dbReference type="Proteomes" id="UP001054837"/>
    </source>
</evidence>
<dbReference type="AlphaFoldDB" id="A0AAV4UAG9"/>
<proteinExistence type="predicted"/>